<comment type="caution">
    <text evidence="2">The sequence shown here is derived from an EMBL/GenBank/DDBJ whole genome shotgun (WGS) entry which is preliminary data.</text>
</comment>
<evidence type="ECO:0000313" key="2">
    <source>
        <dbReference type="EMBL" id="MBE1508322.1"/>
    </source>
</evidence>
<accession>A0ABR9IYL0</accession>
<proteinExistence type="predicted"/>
<evidence type="ECO:0000256" key="1">
    <source>
        <dbReference type="SAM" id="MobiDB-lite"/>
    </source>
</evidence>
<protein>
    <submittedName>
        <fullName evidence="2">Uncharacterized protein</fullName>
    </submittedName>
</protein>
<reference evidence="2 3" key="1">
    <citation type="submission" date="2020-10" db="EMBL/GenBank/DDBJ databases">
        <title>Sequencing the genomes of 1000 actinobacteria strains.</title>
        <authorList>
            <person name="Klenk H.-P."/>
        </authorList>
    </citation>
    <scope>NUCLEOTIDE SEQUENCE [LARGE SCALE GENOMIC DNA]</scope>
    <source>
        <strain evidence="2 3">DSM 7307</strain>
    </source>
</reference>
<dbReference type="Proteomes" id="UP000620262">
    <property type="component" value="Unassembled WGS sequence"/>
</dbReference>
<dbReference type="EMBL" id="JADBEC010000002">
    <property type="protein sequence ID" value="MBE1508322.1"/>
    <property type="molecule type" value="Genomic_DNA"/>
</dbReference>
<evidence type="ECO:0000313" key="3">
    <source>
        <dbReference type="Proteomes" id="UP000620262"/>
    </source>
</evidence>
<name>A0ABR9IYL0_RHIVS</name>
<feature type="compositionally biased region" description="Basic and acidic residues" evidence="1">
    <location>
        <begin position="20"/>
        <end position="30"/>
    </location>
</feature>
<feature type="region of interest" description="Disordered" evidence="1">
    <location>
        <begin position="16"/>
        <end position="47"/>
    </location>
</feature>
<organism evidence="2 3">
    <name type="scientific">Rhizobium viscosum</name>
    <name type="common">Arthrobacter viscosus</name>
    <dbReference type="NCBI Taxonomy" id="1673"/>
    <lineage>
        <taxon>Bacteria</taxon>
        <taxon>Pseudomonadati</taxon>
        <taxon>Pseudomonadota</taxon>
        <taxon>Alphaproteobacteria</taxon>
        <taxon>Hyphomicrobiales</taxon>
        <taxon>Rhizobiaceae</taxon>
        <taxon>Rhizobium/Agrobacterium group</taxon>
        <taxon>Rhizobium</taxon>
    </lineage>
</organism>
<keyword evidence="3" id="KW-1185">Reference proteome</keyword>
<sequence length="47" mass="4969">MRIRIVDAGKMHRLGIDTGAEDHASSEKGGRKGGAAAASRTKEECSR</sequence>
<gene>
    <name evidence="2" type="ORF">H4W29_005567</name>
</gene>